<evidence type="ECO:0000313" key="12">
    <source>
        <dbReference type="EMBL" id="AWI08231.1"/>
    </source>
</evidence>
<evidence type="ECO:0000313" key="13">
    <source>
        <dbReference type="Proteomes" id="UP000244896"/>
    </source>
</evidence>
<proteinExistence type="inferred from homology"/>
<dbReference type="Pfam" id="PF01926">
    <property type="entry name" value="MMR_HSR1"/>
    <property type="match status" value="1"/>
</dbReference>
<evidence type="ECO:0000256" key="9">
    <source>
        <dbReference type="ARBA" id="ARBA00023306"/>
    </source>
</evidence>
<dbReference type="InterPro" id="IPR027417">
    <property type="entry name" value="P-loop_NTPase"/>
</dbReference>
<comment type="function">
    <text evidence="10">Necessary for normal cell division and for the maintenance of normal septation.</text>
</comment>
<dbReference type="PANTHER" id="PTHR11649">
    <property type="entry name" value="MSS1/TRME-RELATED GTP-BINDING PROTEIN"/>
    <property type="match status" value="1"/>
</dbReference>
<keyword evidence="7 10" id="KW-0342">GTP-binding</keyword>
<dbReference type="HAMAP" id="MF_00321">
    <property type="entry name" value="GTPase_EngB"/>
    <property type="match status" value="1"/>
</dbReference>
<gene>
    <name evidence="10" type="primary">engB</name>
    <name evidence="12" type="ORF">CKA38_02185</name>
</gene>
<dbReference type="InterPro" id="IPR006073">
    <property type="entry name" value="GTP-bd"/>
</dbReference>
<organism evidence="12 13">
    <name type="scientific">Ereboglobus luteus</name>
    <dbReference type="NCBI Taxonomy" id="1796921"/>
    <lineage>
        <taxon>Bacteria</taxon>
        <taxon>Pseudomonadati</taxon>
        <taxon>Verrucomicrobiota</taxon>
        <taxon>Opitutia</taxon>
        <taxon>Opitutales</taxon>
        <taxon>Opitutaceae</taxon>
        <taxon>Ereboglobus</taxon>
    </lineage>
</organism>
<accession>A0A2U8E097</accession>
<dbReference type="GO" id="GO:0000917">
    <property type="term" value="P:division septum assembly"/>
    <property type="evidence" value="ECO:0007669"/>
    <property type="project" value="UniProtKB-KW"/>
</dbReference>
<keyword evidence="5 10" id="KW-0547">Nucleotide-binding</keyword>
<dbReference type="RefSeq" id="WP_108824036.1">
    <property type="nucleotide sequence ID" value="NZ_CP023004.1"/>
</dbReference>
<comment type="similarity">
    <text evidence="2 10">Belongs to the TRAFAC class TrmE-Era-EngA-EngB-Septin-like GTPase superfamily. EngB GTPase family.</text>
</comment>
<dbReference type="PROSITE" id="PS51706">
    <property type="entry name" value="G_ENGB"/>
    <property type="match status" value="1"/>
</dbReference>
<evidence type="ECO:0000256" key="2">
    <source>
        <dbReference type="ARBA" id="ARBA00009638"/>
    </source>
</evidence>
<sequence>MKIKSAEFLTSATTLRNCPRADWPEFAMIGRSNVGKSSLINMLTERRNLAKVSATPGKTRLLNFFTINNRWLLVDLPGYGYAKVAQEKRADFNEAVAGYIEGRETLLCVFVLIDSRIEPQRIDIDFLQWLGERDMPHALIFTKTDKQSPAATRANIDRFKQALSAWRAELPPTFLSSSQTKAGRGEILRFIEQTMAA</sequence>
<dbReference type="SUPFAM" id="SSF52540">
    <property type="entry name" value="P-loop containing nucleoside triphosphate hydrolases"/>
    <property type="match status" value="1"/>
</dbReference>
<keyword evidence="6" id="KW-0460">Magnesium</keyword>
<dbReference type="Proteomes" id="UP000244896">
    <property type="component" value="Chromosome"/>
</dbReference>
<evidence type="ECO:0000256" key="5">
    <source>
        <dbReference type="ARBA" id="ARBA00022741"/>
    </source>
</evidence>
<keyword evidence="8 10" id="KW-0717">Septation</keyword>
<evidence type="ECO:0000256" key="7">
    <source>
        <dbReference type="ARBA" id="ARBA00023134"/>
    </source>
</evidence>
<dbReference type="PANTHER" id="PTHR11649:SF13">
    <property type="entry name" value="ENGB-TYPE G DOMAIN-CONTAINING PROTEIN"/>
    <property type="match status" value="1"/>
</dbReference>
<evidence type="ECO:0000256" key="3">
    <source>
        <dbReference type="ARBA" id="ARBA00022618"/>
    </source>
</evidence>
<name>A0A2U8E097_9BACT</name>
<evidence type="ECO:0000259" key="11">
    <source>
        <dbReference type="PROSITE" id="PS51706"/>
    </source>
</evidence>
<evidence type="ECO:0000256" key="4">
    <source>
        <dbReference type="ARBA" id="ARBA00022723"/>
    </source>
</evidence>
<protein>
    <recommendedName>
        <fullName evidence="10">Probable GTP-binding protein EngB</fullName>
    </recommendedName>
</protein>
<evidence type="ECO:0000256" key="6">
    <source>
        <dbReference type="ARBA" id="ARBA00022842"/>
    </source>
</evidence>
<dbReference type="InterPro" id="IPR019987">
    <property type="entry name" value="GTP-bd_ribosome_bio_YsxC"/>
</dbReference>
<dbReference type="EMBL" id="CP023004">
    <property type="protein sequence ID" value="AWI08231.1"/>
    <property type="molecule type" value="Genomic_DNA"/>
</dbReference>
<evidence type="ECO:0000256" key="10">
    <source>
        <dbReference type="HAMAP-Rule" id="MF_00321"/>
    </source>
</evidence>
<keyword evidence="13" id="KW-1185">Reference proteome</keyword>
<dbReference type="AlphaFoldDB" id="A0A2U8E097"/>
<keyword evidence="9 10" id="KW-0131">Cell cycle</keyword>
<dbReference type="OrthoDB" id="9804921at2"/>
<dbReference type="GO" id="GO:0046872">
    <property type="term" value="F:metal ion binding"/>
    <property type="evidence" value="ECO:0007669"/>
    <property type="project" value="UniProtKB-KW"/>
</dbReference>
<dbReference type="CDD" id="cd01876">
    <property type="entry name" value="YihA_EngB"/>
    <property type="match status" value="1"/>
</dbReference>
<dbReference type="GO" id="GO:0005525">
    <property type="term" value="F:GTP binding"/>
    <property type="evidence" value="ECO:0007669"/>
    <property type="project" value="UniProtKB-UniRule"/>
</dbReference>
<evidence type="ECO:0000256" key="1">
    <source>
        <dbReference type="ARBA" id="ARBA00001946"/>
    </source>
</evidence>
<reference evidence="12 13" key="1">
    <citation type="journal article" date="2018" name="Syst. Appl. Microbiol.">
        <title>Ereboglobus luteus gen. nov. sp. nov. from cockroach guts, and new insights into the oxygen relationship of the genera Opitutus and Didymococcus (Verrucomicrobia: Opitutaceae).</title>
        <authorList>
            <person name="Tegtmeier D."/>
            <person name="Belitz A."/>
            <person name="Radek R."/>
            <person name="Heimerl T."/>
            <person name="Brune A."/>
        </authorList>
    </citation>
    <scope>NUCLEOTIDE SEQUENCE [LARGE SCALE GENOMIC DNA]</scope>
    <source>
        <strain evidence="12 13">Ho45</strain>
    </source>
</reference>
<dbReference type="KEGG" id="elut:CKA38_02185"/>
<dbReference type="Gene3D" id="3.40.50.300">
    <property type="entry name" value="P-loop containing nucleotide triphosphate hydrolases"/>
    <property type="match status" value="1"/>
</dbReference>
<keyword evidence="3 10" id="KW-0132">Cell division</keyword>
<keyword evidence="4" id="KW-0479">Metal-binding</keyword>
<evidence type="ECO:0000256" key="8">
    <source>
        <dbReference type="ARBA" id="ARBA00023210"/>
    </source>
</evidence>
<dbReference type="InterPro" id="IPR030393">
    <property type="entry name" value="G_ENGB_dom"/>
</dbReference>
<feature type="domain" description="EngB-type G" evidence="11">
    <location>
        <begin position="22"/>
        <end position="197"/>
    </location>
</feature>
<dbReference type="NCBIfam" id="TIGR03598">
    <property type="entry name" value="GTPase_YsxC"/>
    <property type="match status" value="1"/>
</dbReference>
<comment type="cofactor">
    <cofactor evidence="1">
        <name>Mg(2+)</name>
        <dbReference type="ChEBI" id="CHEBI:18420"/>
    </cofactor>
</comment>